<evidence type="ECO:0000313" key="7">
    <source>
        <dbReference type="Proteomes" id="UP000537131"/>
    </source>
</evidence>
<dbReference type="Proteomes" id="UP000537131">
    <property type="component" value="Unassembled WGS sequence"/>
</dbReference>
<gene>
    <name evidence="6" type="ORF">HBE96_18875</name>
</gene>
<evidence type="ECO:0000256" key="4">
    <source>
        <dbReference type="ARBA" id="ARBA00022840"/>
    </source>
</evidence>
<dbReference type="InterPro" id="IPR017871">
    <property type="entry name" value="ABC_transporter-like_CS"/>
</dbReference>
<dbReference type="PROSITE" id="PS00211">
    <property type="entry name" value="ABC_TRANSPORTER_1"/>
    <property type="match status" value="1"/>
</dbReference>
<protein>
    <submittedName>
        <fullName evidence="6">Metal ABC transporter ATP-binding protein</fullName>
    </submittedName>
</protein>
<dbReference type="SUPFAM" id="SSF52540">
    <property type="entry name" value="P-loop containing nucleoside triphosphate hydrolases"/>
    <property type="match status" value="1"/>
</dbReference>
<dbReference type="AlphaFoldDB" id="A0A7Y0ELN9"/>
<evidence type="ECO:0000259" key="5">
    <source>
        <dbReference type="PROSITE" id="PS50893"/>
    </source>
</evidence>
<name>A0A7Y0ELN9_9CLOT</name>
<dbReference type="PROSITE" id="PS50893">
    <property type="entry name" value="ABC_TRANSPORTER_2"/>
    <property type="match status" value="1"/>
</dbReference>
<evidence type="ECO:0000256" key="3">
    <source>
        <dbReference type="ARBA" id="ARBA00022741"/>
    </source>
</evidence>
<sequence length="222" mass="24587">MIEIKNLVFSYTGNEPYILNNVNLNIKNGSYVSILGENGSAKSTLVKLILNLLIPIKGNISLKTTKVGYVPQKVDGLNTQFPITVYEVLKCHMKLLKIKDSKVINGVLKSVGMETFKNNLIGDLSGGQQQKIFIARALLGNPELLIFDEPSTGVDIASQNEIYKIIKNLNVHSHITVVSVEHNLKAALDNSTHICKMENGFAKLYPINQFKYQDLEVSNATL</sequence>
<organism evidence="6 7">
    <name type="scientific">Clostridium muellerianum</name>
    <dbReference type="NCBI Taxonomy" id="2716538"/>
    <lineage>
        <taxon>Bacteria</taxon>
        <taxon>Bacillati</taxon>
        <taxon>Bacillota</taxon>
        <taxon>Clostridia</taxon>
        <taxon>Eubacteriales</taxon>
        <taxon>Clostridiaceae</taxon>
        <taxon>Clostridium</taxon>
    </lineage>
</organism>
<evidence type="ECO:0000313" key="6">
    <source>
        <dbReference type="EMBL" id="NMM64675.1"/>
    </source>
</evidence>
<comment type="caution">
    <text evidence="6">The sequence shown here is derived from an EMBL/GenBank/DDBJ whole genome shotgun (WGS) entry which is preliminary data.</text>
</comment>
<dbReference type="InterPro" id="IPR003593">
    <property type="entry name" value="AAA+_ATPase"/>
</dbReference>
<dbReference type="RefSeq" id="WP_169299260.1">
    <property type="nucleotide sequence ID" value="NZ_JABBNI010000047.1"/>
</dbReference>
<dbReference type="Pfam" id="PF00005">
    <property type="entry name" value="ABC_tran"/>
    <property type="match status" value="1"/>
</dbReference>
<keyword evidence="4 6" id="KW-0067">ATP-binding</keyword>
<dbReference type="EMBL" id="JABBNI010000047">
    <property type="protein sequence ID" value="NMM64675.1"/>
    <property type="molecule type" value="Genomic_DNA"/>
</dbReference>
<dbReference type="PANTHER" id="PTHR42734:SF17">
    <property type="entry name" value="METAL TRANSPORT SYSTEM ATP-BINDING PROTEIN TM_0124-RELATED"/>
    <property type="match status" value="1"/>
</dbReference>
<dbReference type="GO" id="GO:0005524">
    <property type="term" value="F:ATP binding"/>
    <property type="evidence" value="ECO:0007669"/>
    <property type="project" value="UniProtKB-KW"/>
</dbReference>
<keyword evidence="3" id="KW-0547">Nucleotide-binding</keyword>
<keyword evidence="2" id="KW-0813">Transport</keyword>
<reference evidence="6 7" key="2">
    <citation type="submission" date="2020-06" db="EMBL/GenBank/DDBJ databases">
        <title>Complete Genome Sequence of Clostridium muelleri sp. nov. P21T, an Acid-Alcohol Producing Acetogen Isolated from Old Hay.</title>
        <authorList>
            <person name="Duncan K.E."/>
            <person name="Tanner R.S."/>
        </authorList>
    </citation>
    <scope>NUCLEOTIDE SEQUENCE [LARGE SCALE GENOMIC DNA]</scope>
    <source>
        <strain evidence="6 7">P21</strain>
    </source>
</reference>
<evidence type="ECO:0000256" key="2">
    <source>
        <dbReference type="ARBA" id="ARBA00022448"/>
    </source>
</evidence>
<reference evidence="6 7" key="1">
    <citation type="submission" date="2020-04" db="EMBL/GenBank/DDBJ databases">
        <authorList>
            <person name="Doyle D.A."/>
        </authorList>
    </citation>
    <scope>NUCLEOTIDE SEQUENCE [LARGE SCALE GENOMIC DNA]</scope>
    <source>
        <strain evidence="6 7">P21</strain>
    </source>
</reference>
<feature type="domain" description="ABC transporter" evidence="5">
    <location>
        <begin position="2"/>
        <end position="220"/>
    </location>
</feature>
<evidence type="ECO:0000256" key="1">
    <source>
        <dbReference type="ARBA" id="ARBA00005417"/>
    </source>
</evidence>
<dbReference type="InterPro" id="IPR050153">
    <property type="entry name" value="Metal_Ion_Import_ABC"/>
</dbReference>
<accession>A0A7Y0ELN9</accession>
<dbReference type="Gene3D" id="3.40.50.300">
    <property type="entry name" value="P-loop containing nucleotide triphosphate hydrolases"/>
    <property type="match status" value="1"/>
</dbReference>
<dbReference type="SMART" id="SM00382">
    <property type="entry name" value="AAA"/>
    <property type="match status" value="1"/>
</dbReference>
<dbReference type="GO" id="GO:0016887">
    <property type="term" value="F:ATP hydrolysis activity"/>
    <property type="evidence" value="ECO:0007669"/>
    <property type="project" value="InterPro"/>
</dbReference>
<proteinExistence type="inferred from homology"/>
<dbReference type="PANTHER" id="PTHR42734">
    <property type="entry name" value="METAL TRANSPORT SYSTEM ATP-BINDING PROTEIN TM_0124-RELATED"/>
    <property type="match status" value="1"/>
</dbReference>
<dbReference type="InterPro" id="IPR003439">
    <property type="entry name" value="ABC_transporter-like_ATP-bd"/>
</dbReference>
<comment type="similarity">
    <text evidence="1">Belongs to the ABC transporter superfamily.</text>
</comment>
<dbReference type="InterPro" id="IPR027417">
    <property type="entry name" value="P-loop_NTPase"/>
</dbReference>
<keyword evidence="7" id="KW-1185">Reference proteome</keyword>